<dbReference type="RefSeq" id="WP_165805671.1">
    <property type="nucleotide sequence ID" value="NZ_CP045927.1"/>
</dbReference>
<dbReference type="GeneID" id="57691932"/>
<dbReference type="GO" id="GO:0003676">
    <property type="term" value="F:nucleic acid binding"/>
    <property type="evidence" value="ECO:0007669"/>
    <property type="project" value="InterPro"/>
</dbReference>
<comment type="cofactor">
    <cofactor evidence="1">
        <name>Mg(2+)</name>
        <dbReference type="ChEBI" id="CHEBI:18420"/>
    </cofactor>
</comment>
<feature type="domain" description="VRR-NUC" evidence="4">
    <location>
        <begin position="1"/>
        <end position="93"/>
    </location>
</feature>
<evidence type="ECO:0000259" key="4">
    <source>
        <dbReference type="SMART" id="SM00990"/>
    </source>
</evidence>
<dbReference type="EMBL" id="WMFL01000078">
    <property type="protein sequence ID" value="NJI02494.1"/>
    <property type="molecule type" value="Genomic_DNA"/>
</dbReference>
<dbReference type="GO" id="GO:0004518">
    <property type="term" value="F:nuclease activity"/>
    <property type="evidence" value="ECO:0007669"/>
    <property type="project" value="UniProtKB-KW"/>
</dbReference>
<dbReference type="Pfam" id="PF08774">
    <property type="entry name" value="VRR_NUC"/>
    <property type="match status" value="1"/>
</dbReference>
<dbReference type="GO" id="GO:0016788">
    <property type="term" value="F:hydrolase activity, acting on ester bonds"/>
    <property type="evidence" value="ECO:0007669"/>
    <property type="project" value="InterPro"/>
</dbReference>
<accession>A0AAW9YT16</accession>
<dbReference type="InterPro" id="IPR011856">
    <property type="entry name" value="tRNA_endonuc-like_dom_sf"/>
</dbReference>
<dbReference type="AlphaFoldDB" id="A0AAW9YT16"/>
<dbReference type="InterPro" id="IPR014883">
    <property type="entry name" value="VRR_NUC"/>
</dbReference>
<dbReference type="SMART" id="SM00990">
    <property type="entry name" value="VRR_NUC"/>
    <property type="match status" value="1"/>
</dbReference>
<name>A0AAW9YT16_9STAP</name>
<evidence type="ECO:0000313" key="6">
    <source>
        <dbReference type="Proteomes" id="UP000646308"/>
    </source>
</evidence>
<reference evidence="5" key="1">
    <citation type="submission" date="2019-11" db="EMBL/GenBank/DDBJ databases">
        <title>Whole genome comparisons of Staphylococcus agnetis isolates from cattle and chickens.</title>
        <authorList>
            <person name="Rhoads D."/>
            <person name="Shwani A."/>
            <person name="Adkins P."/>
            <person name="Calcutt M."/>
            <person name="Middleton J."/>
        </authorList>
    </citation>
    <scope>NUCLEOTIDE SEQUENCE</scope>
    <source>
        <strain evidence="5">1387</strain>
    </source>
</reference>
<evidence type="ECO:0000256" key="2">
    <source>
        <dbReference type="ARBA" id="ARBA00022722"/>
    </source>
</evidence>
<proteinExistence type="predicted"/>
<evidence type="ECO:0000256" key="1">
    <source>
        <dbReference type="ARBA" id="ARBA00001946"/>
    </source>
</evidence>
<comment type="caution">
    <text evidence="5">The sequence shown here is derived from an EMBL/GenBank/DDBJ whole genome shotgun (WGS) entry which is preliminary data.</text>
</comment>
<evidence type="ECO:0000313" key="5">
    <source>
        <dbReference type="EMBL" id="NJI02494.1"/>
    </source>
</evidence>
<protein>
    <submittedName>
        <fullName evidence="5">VRR-NUC domain-containing protein</fullName>
    </submittedName>
</protein>
<sequence length="102" mass="11547">MTEAEIQKQIIESLNNSECQVWRANAGMVRVGKRTLKLLPKGFPDIFGVRLKDGKFIAIEIKKPTGKLSSEQIEFQQWALKHKIIYGVAYSVEDALKIIEGD</sequence>
<evidence type="ECO:0000256" key="3">
    <source>
        <dbReference type="ARBA" id="ARBA00022801"/>
    </source>
</evidence>
<organism evidence="5 6">
    <name type="scientific">Staphylococcus agnetis</name>
    <dbReference type="NCBI Taxonomy" id="985762"/>
    <lineage>
        <taxon>Bacteria</taxon>
        <taxon>Bacillati</taxon>
        <taxon>Bacillota</taxon>
        <taxon>Bacilli</taxon>
        <taxon>Bacillales</taxon>
        <taxon>Staphylococcaceae</taxon>
        <taxon>Staphylococcus</taxon>
    </lineage>
</organism>
<gene>
    <name evidence="5" type="ORF">GLV84_06620</name>
</gene>
<keyword evidence="3" id="KW-0378">Hydrolase</keyword>
<dbReference type="Proteomes" id="UP000646308">
    <property type="component" value="Unassembled WGS sequence"/>
</dbReference>
<keyword evidence="2" id="KW-0540">Nuclease</keyword>
<dbReference type="Gene3D" id="3.40.1350.10">
    <property type="match status" value="1"/>
</dbReference>